<dbReference type="SMART" id="SM00464">
    <property type="entry name" value="LON"/>
    <property type="match status" value="1"/>
</dbReference>
<protein>
    <submittedName>
        <fullName evidence="2">ATP-dependent protease</fullName>
    </submittedName>
</protein>
<dbReference type="Pfam" id="PF02190">
    <property type="entry name" value="LON_substr_bdg"/>
    <property type="match status" value="1"/>
</dbReference>
<name>A0A511X9M1_9PROT</name>
<evidence type="ECO:0000313" key="3">
    <source>
        <dbReference type="Proteomes" id="UP000321635"/>
    </source>
</evidence>
<accession>A0A511X9M1</accession>
<evidence type="ECO:0000313" key="2">
    <source>
        <dbReference type="EMBL" id="GEN59648.1"/>
    </source>
</evidence>
<dbReference type="AlphaFoldDB" id="A0A511X9M1"/>
<keyword evidence="3" id="KW-1185">Reference proteome</keyword>
<dbReference type="STRING" id="1120919.GCA_000429165_01257"/>
<evidence type="ECO:0000259" key="1">
    <source>
        <dbReference type="PROSITE" id="PS51787"/>
    </source>
</evidence>
<gene>
    <name evidence="2" type="ORF">ANI02nite_15320</name>
</gene>
<sequence length="238" mass="26280">MDDSVFSEEIPRLIPRIPDMTLADLPAEIGLFPLFGALLLPRGKLPLNVFEPRYVALVEDALADRRLIGIIQPFNDFDADEDGRAPLLFDVGCLGRITSFSERADGTYAVTLTGVSRFRFLRESGVRRGYRRARIDTSAYSGDLSDMPSAPFDREHLLSSLRTYFQARGLSVSWEAIDQMGDDALLVTLPMICPFPSAEKQALLEAETLTERAQVLQSLLDLSGPYPGDGAPRNISPS</sequence>
<dbReference type="SUPFAM" id="SSF88697">
    <property type="entry name" value="PUA domain-like"/>
    <property type="match status" value="1"/>
</dbReference>
<keyword evidence="2" id="KW-0378">Hydrolase</keyword>
<dbReference type="PROSITE" id="PS51787">
    <property type="entry name" value="LON_N"/>
    <property type="match status" value="1"/>
</dbReference>
<proteinExistence type="predicted"/>
<dbReference type="GO" id="GO:0006508">
    <property type="term" value="P:proteolysis"/>
    <property type="evidence" value="ECO:0007669"/>
    <property type="project" value="UniProtKB-KW"/>
</dbReference>
<reference evidence="2 3" key="1">
    <citation type="submission" date="2019-07" db="EMBL/GenBank/DDBJ databases">
        <title>Whole genome shotgun sequence of Acetobacter nitrogenifigens NBRC 105050.</title>
        <authorList>
            <person name="Hosoyama A."/>
            <person name="Uohara A."/>
            <person name="Ohji S."/>
            <person name="Ichikawa N."/>
        </authorList>
    </citation>
    <scope>NUCLEOTIDE SEQUENCE [LARGE SCALE GENOMIC DNA]</scope>
    <source>
        <strain evidence="2 3">NBRC 105050</strain>
    </source>
</reference>
<dbReference type="Gene3D" id="2.30.130.40">
    <property type="entry name" value="LON domain-like"/>
    <property type="match status" value="1"/>
</dbReference>
<keyword evidence="2" id="KW-0645">Protease</keyword>
<dbReference type="GO" id="GO:0008233">
    <property type="term" value="F:peptidase activity"/>
    <property type="evidence" value="ECO:0007669"/>
    <property type="project" value="UniProtKB-KW"/>
</dbReference>
<dbReference type="Proteomes" id="UP000321635">
    <property type="component" value="Unassembled WGS sequence"/>
</dbReference>
<organism evidence="2 3">
    <name type="scientific">Acetobacter nitrogenifigens DSM 23921 = NBRC 105050</name>
    <dbReference type="NCBI Taxonomy" id="1120919"/>
    <lineage>
        <taxon>Bacteria</taxon>
        <taxon>Pseudomonadati</taxon>
        <taxon>Pseudomonadota</taxon>
        <taxon>Alphaproteobacteria</taxon>
        <taxon>Acetobacterales</taxon>
        <taxon>Acetobacteraceae</taxon>
        <taxon>Acetobacter</taxon>
    </lineage>
</organism>
<comment type="caution">
    <text evidence="2">The sequence shown here is derived from an EMBL/GenBank/DDBJ whole genome shotgun (WGS) entry which is preliminary data.</text>
</comment>
<feature type="domain" description="Lon N-terminal" evidence="1">
    <location>
        <begin position="29"/>
        <end position="224"/>
    </location>
</feature>
<dbReference type="PANTHER" id="PTHR46732">
    <property type="entry name" value="ATP-DEPENDENT PROTEASE LA (LON) DOMAIN PROTEIN"/>
    <property type="match status" value="1"/>
</dbReference>
<dbReference type="InterPro" id="IPR046336">
    <property type="entry name" value="Lon_prtase_N_sf"/>
</dbReference>
<dbReference type="InterPro" id="IPR003111">
    <property type="entry name" value="Lon_prtase_N"/>
</dbReference>
<dbReference type="PANTHER" id="PTHR46732:SF8">
    <property type="entry name" value="ATP-DEPENDENT PROTEASE LA (LON) DOMAIN PROTEIN"/>
    <property type="match status" value="1"/>
</dbReference>
<dbReference type="InterPro" id="IPR015947">
    <property type="entry name" value="PUA-like_sf"/>
</dbReference>
<dbReference type="EMBL" id="BJYF01000007">
    <property type="protein sequence ID" value="GEN59648.1"/>
    <property type="molecule type" value="Genomic_DNA"/>
</dbReference>